<reference evidence="3 4" key="1">
    <citation type="submission" date="2017-02" db="EMBL/GenBank/DDBJ databases">
        <title>The new phylogeny of genus Mycobacterium.</title>
        <authorList>
            <person name="Tortoli E."/>
            <person name="Trovato A."/>
            <person name="Cirillo D.M."/>
        </authorList>
    </citation>
    <scope>NUCLEOTIDE SEQUENCE [LARGE SCALE GENOMIC DNA]</scope>
    <source>
        <strain evidence="3 4">RW6</strain>
    </source>
</reference>
<proteinExistence type="predicted"/>
<keyword evidence="4" id="KW-1185">Reference proteome</keyword>
<feature type="signal peptide" evidence="2">
    <location>
        <begin position="1"/>
        <end position="25"/>
    </location>
</feature>
<organism evidence="3 4">
    <name type="scientific">Mycobacterium aquaticum</name>
    <dbReference type="NCBI Taxonomy" id="1927124"/>
    <lineage>
        <taxon>Bacteria</taxon>
        <taxon>Bacillati</taxon>
        <taxon>Actinomycetota</taxon>
        <taxon>Actinomycetes</taxon>
        <taxon>Mycobacteriales</taxon>
        <taxon>Mycobacteriaceae</taxon>
        <taxon>Mycobacterium</taxon>
    </lineage>
</organism>
<name>A0A1X0B6G1_9MYCO</name>
<dbReference type="PROSITE" id="PS51257">
    <property type="entry name" value="PROKAR_LIPOPROTEIN"/>
    <property type="match status" value="1"/>
</dbReference>
<evidence type="ECO:0000313" key="3">
    <source>
        <dbReference type="EMBL" id="ORA37795.1"/>
    </source>
</evidence>
<accession>A0A1X0B6G1</accession>
<dbReference type="EMBL" id="MVHF01000005">
    <property type="protein sequence ID" value="ORA37795.1"/>
    <property type="molecule type" value="Genomic_DNA"/>
</dbReference>
<evidence type="ECO:0008006" key="5">
    <source>
        <dbReference type="Google" id="ProtNLM"/>
    </source>
</evidence>
<keyword evidence="2" id="KW-0732">Signal</keyword>
<dbReference type="OrthoDB" id="4761168at2"/>
<dbReference type="STRING" id="1927124.BST13_08140"/>
<dbReference type="AlphaFoldDB" id="A0A1X0B6G1"/>
<evidence type="ECO:0000313" key="4">
    <source>
        <dbReference type="Proteomes" id="UP000192448"/>
    </source>
</evidence>
<dbReference type="RefSeq" id="WP_083162445.1">
    <property type="nucleotide sequence ID" value="NZ_MVHF01000005.1"/>
</dbReference>
<feature type="region of interest" description="Disordered" evidence="1">
    <location>
        <begin position="54"/>
        <end position="76"/>
    </location>
</feature>
<dbReference type="Proteomes" id="UP000192448">
    <property type="component" value="Unassembled WGS sequence"/>
</dbReference>
<protein>
    <recommendedName>
        <fullName evidence="5">DUF5642 domain-containing protein</fullName>
    </recommendedName>
</protein>
<sequence>MIGARVGVPLLALLLLTGCATVVSGTPTWPGATLEKVLLTSADFPAGVQYDRIVEKPGQPDGAGGPPSMLSNPQGCSDGLTRVIARSAERGPGSAGKYVLSYDGARMVITVLTSPLPMDQIDATAQRCAQFRTFFDPSDAGIPITTTKLETQRPAELVYQQTMQLSGSDSSAFFAFENIGSWSVFGVTFPTQNPSIPVKATLPQTFLDAFDQQVHRIQAR</sequence>
<feature type="chain" id="PRO_5011986914" description="DUF5642 domain-containing protein" evidence="2">
    <location>
        <begin position="26"/>
        <end position="220"/>
    </location>
</feature>
<evidence type="ECO:0000256" key="2">
    <source>
        <dbReference type="SAM" id="SignalP"/>
    </source>
</evidence>
<gene>
    <name evidence="3" type="ORF">BST13_08140</name>
</gene>
<evidence type="ECO:0000256" key="1">
    <source>
        <dbReference type="SAM" id="MobiDB-lite"/>
    </source>
</evidence>
<comment type="caution">
    <text evidence="3">The sequence shown here is derived from an EMBL/GenBank/DDBJ whole genome shotgun (WGS) entry which is preliminary data.</text>
</comment>